<comment type="caution">
    <text evidence="1">The sequence shown here is derived from an EMBL/GenBank/DDBJ whole genome shotgun (WGS) entry which is preliminary data.</text>
</comment>
<keyword evidence="4" id="KW-1185">Reference proteome</keyword>
<sequence>MYVVCVHDAKIAKENGLTLQFCSNYPSKMSRNVAMYTFLTNYNTFRRKFLLKARRVLYFLRLPAKNKQDTKSGLNTCHIIIK</sequence>
<dbReference type="AlphaFoldDB" id="A0A7J4YJB8"/>
<evidence type="ECO:0000313" key="2">
    <source>
        <dbReference type="EMBL" id="KAA5251806.1"/>
    </source>
</evidence>
<evidence type="ECO:0000313" key="3">
    <source>
        <dbReference type="Proteomes" id="UP000421791"/>
    </source>
</evidence>
<organism evidence="1 3">
    <name type="scientific">Bacteroides finegoldii</name>
    <dbReference type="NCBI Taxonomy" id="338188"/>
    <lineage>
        <taxon>Bacteria</taxon>
        <taxon>Pseudomonadati</taxon>
        <taxon>Bacteroidota</taxon>
        <taxon>Bacteroidia</taxon>
        <taxon>Bacteroidales</taxon>
        <taxon>Bacteroidaceae</taxon>
        <taxon>Bacteroides</taxon>
    </lineage>
</organism>
<reference evidence="3 4" key="1">
    <citation type="journal article" date="2019" name="Nat. Med.">
        <title>A library of human gut bacterial isolates paired with longitudinal multiomics data enables mechanistic microbiome research.</title>
        <authorList>
            <person name="Poyet M."/>
            <person name="Groussin M."/>
            <person name="Gibbons S.M."/>
            <person name="Avila-Pacheco J."/>
            <person name="Jiang X."/>
            <person name="Kearney S.M."/>
            <person name="Perrotta A.R."/>
            <person name="Berdy B."/>
            <person name="Zhao S."/>
            <person name="Lieberman T.D."/>
            <person name="Swanson P.K."/>
            <person name="Smith M."/>
            <person name="Roesemann S."/>
            <person name="Alexander J.E."/>
            <person name="Rich S.A."/>
            <person name="Livny J."/>
            <person name="Vlamakis H."/>
            <person name="Clish C."/>
            <person name="Bullock K."/>
            <person name="Deik A."/>
            <person name="Scott J."/>
            <person name="Pierce K.A."/>
            <person name="Xavier R.J."/>
            <person name="Alm E.J."/>
        </authorList>
    </citation>
    <scope>NUCLEOTIDE SEQUENCE [LARGE SCALE GENOMIC DNA]</scope>
    <source>
        <strain evidence="2 4">BIOML-A2</strain>
        <strain evidence="1 3">BIOML-A6</strain>
    </source>
</reference>
<evidence type="ECO:0000313" key="1">
    <source>
        <dbReference type="EMBL" id="KAA5227476.1"/>
    </source>
</evidence>
<evidence type="ECO:0000313" key="4">
    <source>
        <dbReference type="Proteomes" id="UP000440198"/>
    </source>
</evidence>
<dbReference type="Proteomes" id="UP000421791">
    <property type="component" value="Unassembled WGS sequence"/>
</dbReference>
<name>A0A7J4YJB8_9BACE</name>
<dbReference type="Proteomes" id="UP000440198">
    <property type="component" value="Unassembled WGS sequence"/>
</dbReference>
<protein>
    <submittedName>
        <fullName evidence="1">Uncharacterized protein</fullName>
    </submittedName>
</protein>
<dbReference type="EMBL" id="VWAG01000076">
    <property type="protein sequence ID" value="KAA5251806.1"/>
    <property type="molecule type" value="Genomic_DNA"/>
</dbReference>
<accession>A0A7J4YJB8</accession>
<dbReference type="EMBL" id="VWAK01000046">
    <property type="protein sequence ID" value="KAA5227476.1"/>
    <property type="molecule type" value="Genomic_DNA"/>
</dbReference>
<gene>
    <name evidence="2" type="ORF">F2Z09_21205</name>
    <name evidence="1" type="ORF">F2Z22_18985</name>
</gene>
<proteinExistence type="predicted"/>